<evidence type="ECO:0000256" key="2">
    <source>
        <dbReference type="ARBA" id="ARBA00022679"/>
    </source>
</evidence>
<feature type="domain" description="SpoOB alpha-helical" evidence="6">
    <location>
        <begin position="225"/>
        <end position="278"/>
    </location>
</feature>
<keyword evidence="2" id="KW-0808">Transferase</keyword>
<evidence type="ECO:0000256" key="3">
    <source>
        <dbReference type="ARBA" id="ARBA00022777"/>
    </source>
</evidence>
<gene>
    <name evidence="7" type="ORF">MU1_38260</name>
</gene>
<keyword evidence="4" id="KW-1133">Transmembrane helix</keyword>
<dbReference type="Gene3D" id="1.10.287.130">
    <property type="match status" value="1"/>
</dbReference>
<dbReference type="EMBL" id="BSSQ01000015">
    <property type="protein sequence ID" value="GLX69481.1"/>
    <property type="molecule type" value="Genomic_DNA"/>
</dbReference>
<evidence type="ECO:0000259" key="5">
    <source>
        <dbReference type="Pfam" id="PF14501"/>
    </source>
</evidence>
<dbReference type="Proteomes" id="UP001157114">
    <property type="component" value="Unassembled WGS sequence"/>
</dbReference>
<organism evidence="7 8">
    <name type="scientific">Paenibacillus glycanilyticus</name>
    <dbReference type="NCBI Taxonomy" id="126569"/>
    <lineage>
        <taxon>Bacteria</taxon>
        <taxon>Bacillati</taxon>
        <taxon>Bacillota</taxon>
        <taxon>Bacilli</taxon>
        <taxon>Bacillales</taxon>
        <taxon>Paenibacillaceae</taxon>
        <taxon>Paenibacillus</taxon>
    </lineage>
</organism>
<dbReference type="PANTHER" id="PTHR40448:SF1">
    <property type="entry name" value="TWO-COMPONENT SENSOR HISTIDINE KINASE"/>
    <property type="match status" value="1"/>
</dbReference>
<dbReference type="InterPro" id="IPR039506">
    <property type="entry name" value="SPOB_a"/>
</dbReference>
<reference evidence="7 8" key="1">
    <citation type="submission" date="2023-03" db="EMBL/GenBank/DDBJ databases">
        <title>Draft genome sequence of the bacteria which degrade cell wall of Tricholomamatutake.</title>
        <authorList>
            <person name="Konishi Y."/>
            <person name="Fukuta Y."/>
            <person name="Shirasaka N."/>
        </authorList>
    </citation>
    <scope>NUCLEOTIDE SEQUENCE [LARGE SCALE GENOMIC DNA]</scope>
    <source>
        <strain evidence="8">mu1</strain>
    </source>
</reference>
<dbReference type="SUPFAM" id="SSF55874">
    <property type="entry name" value="ATPase domain of HSP90 chaperone/DNA topoisomerase II/histidine kinase"/>
    <property type="match status" value="1"/>
</dbReference>
<evidence type="ECO:0000256" key="1">
    <source>
        <dbReference type="ARBA" id="ARBA00022553"/>
    </source>
</evidence>
<dbReference type="PANTHER" id="PTHR40448">
    <property type="entry name" value="TWO-COMPONENT SENSOR HISTIDINE KINASE"/>
    <property type="match status" value="1"/>
</dbReference>
<dbReference type="InterPro" id="IPR036890">
    <property type="entry name" value="HATPase_C_sf"/>
</dbReference>
<dbReference type="InterPro" id="IPR032834">
    <property type="entry name" value="NatK-like_C"/>
</dbReference>
<keyword evidence="1" id="KW-0597">Phosphoprotein</keyword>
<accession>A0ABQ6GET5</accession>
<evidence type="ECO:0000313" key="8">
    <source>
        <dbReference type="Proteomes" id="UP001157114"/>
    </source>
</evidence>
<keyword evidence="3" id="KW-0418">Kinase</keyword>
<evidence type="ECO:0008006" key="9">
    <source>
        <dbReference type="Google" id="ProtNLM"/>
    </source>
</evidence>
<evidence type="ECO:0000313" key="7">
    <source>
        <dbReference type="EMBL" id="GLX69481.1"/>
    </source>
</evidence>
<evidence type="ECO:0000259" key="6">
    <source>
        <dbReference type="Pfam" id="PF14689"/>
    </source>
</evidence>
<name>A0ABQ6GET5_9BACL</name>
<proteinExistence type="predicted"/>
<keyword evidence="4" id="KW-0812">Transmembrane</keyword>
<dbReference type="InterPro" id="IPR016120">
    <property type="entry name" value="Sig_transdc_His_kin_SpoOB"/>
</dbReference>
<dbReference type="InterPro" id="IPR029151">
    <property type="entry name" value="Sensor-like_sf"/>
</dbReference>
<dbReference type="SUPFAM" id="SSF103190">
    <property type="entry name" value="Sensory domain-like"/>
    <property type="match status" value="1"/>
</dbReference>
<feature type="transmembrane region" description="Helical" evidence="4">
    <location>
        <begin position="189"/>
        <end position="208"/>
    </location>
</feature>
<feature type="domain" description="Sensor histidine kinase NatK-like C-terminal" evidence="5">
    <location>
        <begin position="319"/>
        <end position="428"/>
    </location>
</feature>
<comment type="caution">
    <text evidence="7">The sequence shown here is derived from an EMBL/GenBank/DDBJ whole genome shotgun (WGS) entry which is preliminary data.</text>
</comment>
<keyword evidence="4" id="KW-0472">Membrane</keyword>
<dbReference type="SUPFAM" id="SSF55890">
    <property type="entry name" value="Sporulation response regulatory protein Spo0B"/>
    <property type="match status" value="1"/>
</dbReference>
<dbReference type="Pfam" id="PF14689">
    <property type="entry name" value="SPOB_a"/>
    <property type="match status" value="1"/>
</dbReference>
<dbReference type="Pfam" id="PF14501">
    <property type="entry name" value="HATPase_c_5"/>
    <property type="match status" value="1"/>
</dbReference>
<protein>
    <recommendedName>
        <fullName evidence="9">Histidine kinase</fullName>
    </recommendedName>
</protein>
<sequence length="428" mass="48362">MNSRRQLIFLVTSFSILSILTCSKLALSYYSTEKATQTSLAKQYIAIAENIENGLDTAAYERFLQTRQSDASVIQYLEEYRSRINALYVYTLLLDDSDVAKVMLSAVPSIDDRLPIGFPCTVPAKQVNQAKKGMVYYTNIIKDAQHGVYLSVGVPIVNDAGKQLGVMAIDIEASHLGAISDEVINSNKIIFTIDIVFAVILLLAFFILRKWHKTSLKQDLFESEQMYISEMGKVMKSIKSSRHDLLNHFQVLNGLLSLQKYDKASEYLKQLTVDSKALDLSLRISNPVALILFQSKWELAQSKGIELLFDTNSEECYQMESMDLVKIFSNLLDNAIDATETYEGKHPRRIVLTFQAQGTQTVYSVENPAILSAKEQKSLFQKEGYSSKENTDALRGNGLKIISQTVKKYHGTIRFNYEDEMVRIQITI</sequence>
<dbReference type="RefSeq" id="WP_284240260.1">
    <property type="nucleotide sequence ID" value="NZ_BSSQ01000015.1"/>
</dbReference>
<evidence type="ECO:0000256" key="4">
    <source>
        <dbReference type="SAM" id="Phobius"/>
    </source>
</evidence>
<keyword evidence="8" id="KW-1185">Reference proteome</keyword>
<dbReference type="Gene3D" id="3.30.565.10">
    <property type="entry name" value="Histidine kinase-like ATPase, C-terminal domain"/>
    <property type="match status" value="1"/>
</dbReference>